<evidence type="ECO:0000256" key="3">
    <source>
        <dbReference type="ARBA" id="ARBA00023163"/>
    </source>
</evidence>
<accession>K9FTX8</accession>
<dbReference type="GO" id="GO:0008270">
    <property type="term" value="F:zinc ion binding"/>
    <property type="evidence" value="ECO:0007669"/>
    <property type="project" value="InterPro"/>
</dbReference>
<dbReference type="AlphaFoldDB" id="K9FTX8"/>
<dbReference type="HOGENOM" id="CLU_980404_0_0_1"/>
<dbReference type="InterPro" id="IPR050675">
    <property type="entry name" value="OAF3"/>
</dbReference>
<feature type="region of interest" description="Disordered" evidence="5">
    <location>
        <begin position="152"/>
        <end position="180"/>
    </location>
</feature>
<evidence type="ECO:0000256" key="5">
    <source>
        <dbReference type="SAM" id="MobiDB-lite"/>
    </source>
</evidence>
<organism evidence="7 8">
    <name type="scientific">Penicillium digitatum (strain PHI26 / CECT 20796)</name>
    <name type="common">Green mold</name>
    <dbReference type="NCBI Taxonomy" id="1170229"/>
    <lineage>
        <taxon>Eukaryota</taxon>
        <taxon>Fungi</taxon>
        <taxon>Dikarya</taxon>
        <taxon>Ascomycota</taxon>
        <taxon>Pezizomycotina</taxon>
        <taxon>Eurotiomycetes</taxon>
        <taxon>Eurotiomycetidae</taxon>
        <taxon>Eurotiales</taxon>
        <taxon>Aspergillaceae</taxon>
        <taxon>Penicillium</taxon>
    </lineage>
</organism>
<dbReference type="SUPFAM" id="SSF57701">
    <property type="entry name" value="Zn2/Cys6 DNA-binding domain"/>
    <property type="match status" value="1"/>
</dbReference>
<dbReference type="Pfam" id="PF00172">
    <property type="entry name" value="Zn_clus"/>
    <property type="match status" value="1"/>
</dbReference>
<dbReference type="InParanoid" id="K9FTX8"/>
<dbReference type="PROSITE" id="PS50048">
    <property type="entry name" value="ZN2_CY6_FUNGAL_2"/>
    <property type="match status" value="1"/>
</dbReference>
<dbReference type="GO" id="GO:0003677">
    <property type="term" value="F:DNA binding"/>
    <property type="evidence" value="ECO:0007669"/>
    <property type="project" value="UniProtKB-KW"/>
</dbReference>
<evidence type="ECO:0000256" key="2">
    <source>
        <dbReference type="ARBA" id="ARBA00023125"/>
    </source>
</evidence>
<proteinExistence type="predicted"/>
<dbReference type="PANTHER" id="PTHR31069:SF32">
    <property type="entry name" value="ARGININE METABOLISM REGULATION PROTEIN II"/>
    <property type="match status" value="1"/>
</dbReference>
<name>K9FTX8_PEND2</name>
<dbReference type="PANTHER" id="PTHR31069">
    <property type="entry name" value="OLEATE-ACTIVATED TRANSCRIPTION FACTOR 1-RELATED"/>
    <property type="match status" value="1"/>
</dbReference>
<evidence type="ECO:0000313" key="8">
    <source>
        <dbReference type="Proteomes" id="UP000009882"/>
    </source>
</evidence>
<evidence type="ECO:0000313" key="7">
    <source>
        <dbReference type="EMBL" id="EKV04536.1"/>
    </source>
</evidence>
<reference evidence="8" key="1">
    <citation type="journal article" date="2012" name="BMC Genomics">
        <title>Genome sequence of the necrotrophic fungus Penicillium digitatum, the main postharvest pathogen of citrus.</title>
        <authorList>
            <person name="Marcet-Houben M."/>
            <person name="Ballester A.-R."/>
            <person name="de la Fuente B."/>
            <person name="Harries E."/>
            <person name="Marcos J.F."/>
            <person name="Gonzalez-Candelas L."/>
            <person name="Gabaldon T."/>
        </authorList>
    </citation>
    <scope>NUCLEOTIDE SEQUENCE [LARGE SCALE GENOMIC DNA]</scope>
    <source>
        <strain evidence="8">PHI26 / CECT 20796</strain>
    </source>
</reference>
<dbReference type="Proteomes" id="UP000009882">
    <property type="component" value="Unassembled WGS sequence"/>
</dbReference>
<dbReference type="SMART" id="SM00066">
    <property type="entry name" value="GAL4"/>
    <property type="match status" value="1"/>
</dbReference>
<keyword evidence="3" id="KW-0804">Transcription</keyword>
<dbReference type="InterPro" id="IPR001138">
    <property type="entry name" value="Zn2Cys6_DnaBD"/>
</dbReference>
<dbReference type="OrthoDB" id="2441642at2759"/>
<comment type="caution">
    <text evidence="7">The sequence shown here is derived from an EMBL/GenBank/DDBJ whole genome shotgun (WGS) entry which is preliminary data.</text>
</comment>
<evidence type="ECO:0000256" key="4">
    <source>
        <dbReference type="ARBA" id="ARBA00023242"/>
    </source>
</evidence>
<dbReference type="CDD" id="cd00067">
    <property type="entry name" value="GAL4"/>
    <property type="match status" value="1"/>
</dbReference>
<keyword evidence="2" id="KW-0238">DNA-binding</keyword>
<evidence type="ECO:0000259" key="6">
    <source>
        <dbReference type="PROSITE" id="PS50048"/>
    </source>
</evidence>
<evidence type="ECO:0000256" key="1">
    <source>
        <dbReference type="ARBA" id="ARBA00023015"/>
    </source>
</evidence>
<dbReference type="GO" id="GO:0000981">
    <property type="term" value="F:DNA-binding transcription factor activity, RNA polymerase II-specific"/>
    <property type="evidence" value="ECO:0007669"/>
    <property type="project" value="InterPro"/>
</dbReference>
<sequence length="284" mass="31392">MLESFLVGAGTKTSTGSSLIRHLKNNCNRSQPQTRRRKSCHQCVADKTRCNLKRPSCSRCSVRSIPCQYTSADATDTPGVEHNDVRVTNHSSSVVPETSFTTQPSELQSIFDPTLFDSFFSCLDSWNPTQATSVALRSPQAASAELLSVNNSNECETPGLNRATLPPNPRSGSPADTNSTSLAKHSMELIFRVLRTWPIMLAEEFQHPPLFHLTHLTPNKTLPLPLPLANCITLTKMWHGQCQGAEEMVRETILKELYSIVDQVSFFSFPLPCPCCAEEPKTGL</sequence>
<gene>
    <name evidence="7" type="ORF">PDIG_88520</name>
</gene>
<dbReference type="EMBL" id="AKCT01000325">
    <property type="protein sequence ID" value="EKV04536.1"/>
    <property type="molecule type" value="Genomic_DNA"/>
</dbReference>
<feature type="compositionally biased region" description="Polar residues" evidence="5">
    <location>
        <begin position="170"/>
        <end position="180"/>
    </location>
</feature>
<keyword evidence="4" id="KW-0539">Nucleus</keyword>
<keyword evidence="8" id="KW-1185">Reference proteome</keyword>
<dbReference type="STRING" id="1170229.K9FTX8"/>
<protein>
    <recommendedName>
        <fullName evidence="6">Zn(2)-C6 fungal-type domain-containing protein</fullName>
    </recommendedName>
</protein>
<dbReference type="PRINTS" id="PR00755">
    <property type="entry name" value="AFLATOXINBRP"/>
</dbReference>
<feature type="domain" description="Zn(2)-C6 fungal-type" evidence="6">
    <location>
        <begin position="39"/>
        <end position="69"/>
    </location>
</feature>
<keyword evidence="1" id="KW-0805">Transcription regulation</keyword>
<dbReference type="InterPro" id="IPR036864">
    <property type="entry name" value="Zn2-C6_fun-type_DNA-bd_sf"/>
</dbReference>
<dbReference type="Gene3D" id="4.10.240.10">
    <property type="entry name" value="Zn(2)-C6 fungal-type DNA-binding domain"/>
    <property type="match status" value="1"/>
</dbReference>